<dbReference type="AlphaFoldDB" id="F0X5S5"/>
<protein>
    <submittedName>
        <fullName evidence="1">Uncharacterized protein</fullName>
    </submittedName>
</protein>
<evidence type="ECO:0000313" key="1">
    <source>
        <dbReference type="EMBL" id="BAJ77946.1"/>
    </source>
</evidence>
<name>F0X5S5_CRYPV</name>
<proteinExistence type="evidence at transcript level"/>
<reference evidence="1" key="1">
    <citation type="submission" date="2011-02" db="EMBL/GenBank/DDBJ databases">
        <title>Construction and analysis of full-length cDNA library of Cryptosporidium parvum.</title>
        <authorList>
            <person name="Yamagishi J."/>
            <person name="Wakaguri H."/>
            <person name="Sugano S."/>
            <person name="Kawano S."/>
            <person name="Fujisaki K."/>
            <person name="Sugimoto C."/>
            <person name="Watanabe J."/>
            <person name="Suzuki Y."/>
            <person name="Kimata I."/>
            <person name="Xuan X."/>
        </authorList>
    </citation>
    <scope>NUCLEOTIDE SEQUENCE</scope>
    <source>
        <strain evidence="1">HNJ-1</strain>
    </source>
</reference>
<organism evidence="1">
    <name type="scientific">Cryptosporidium parvum</name>
    <dbReference type="NCBI Taxonomy" id="5807"/>
    <lineage>
        <taxon>Eukaryota</taxon>
        <taxon>Sar</taxon>
        <taxon>Alveolata</taxon>
        <taxon>Apicomplexa</taxon>
        <taxon>Conoidasida</taxon>
        <taxon>Coccidia</taxon>
        <taxon>Eucoccidiorida</taxon>
        <taxon>Eimeriorina</taxon>
        <taxon>Cryptosporidiidae</taxon>
        <taxon>Cryptosporidium</taxon>
    </lineage>
</organism>
<accession>F0X5S5</accession>
<dbReference type="EMBL" id="FX115843">
    <property type="protein sequence ID" value="BAJ77946.1"/>
    <property type="molecule type" value="mRNA"/>
</dbReference>
<sequence length="83" mass="9804">MEIEIIQGIYFSILPEITTVNIKENRPQIKYTIMVEETLRFKYVPAINKLDERVKNLNEILPIKIQSIILQKIVQDPIIMLNH</sequence>